<dbReference type="GO" id="GO:0000155">
    <property type="term" value="F:phosphorelay sensor kinase activity"/>
    <property type="evidence" value="ECO:0007669"/>
    <property type="project" value="InterPro"/>
</dbReference>
<gene>
    <name evidence="16" type="ORF">AWH48_14500</name>
</gene>
<evidence type="ECO:0000256" key="14">
    <source>
        <dbReference type="SAM" id="Phobius"/>
    </source>
</evidence>
<evidence type="ECO:0000256" key="12">
    <source>
        <dbReference type="ARBA" id="ARBA00023012"/>
    </source>
</evidence>
<keyword evidence="8" id="KW-0547">Nucleotide-binding</keyword>
<dbReference type="FunFam" id="3.30.565.10:FF:000057">
    <property type="entry name" value="Sensor histidine kinase"/>
    <property type="match status" value="1"/>
</dbReference>
<dbReference type="GO" id="GO:0016036">
    <property type="term" value="P:cellular response to phosphate starvation"/>
    <property type="evidence" value="ECO:0007669"/>
    <property type="project" value="TreeGrafter"/>
</dbReference>
<evidence type="ECO:0000259" key="15">
    <source>
        <dbReference type="PROSITE" id="PS50109"/>
    </source>
</evidence>
<evidence type="ECO:0000313" key="16">
    <source>
        <dbReference type="EMBL" id="OAH52604.1"/>
    </source>
</evidence>
<dbReference type="EMBL" id="LQWZ01000038">
    <property type="protein sequence ID" value="OAH52604.1"/>
    <property type="molecule type" value="Genomic_DNA"/>
</dbReference>
<dbReference type="InterPro" id="IPR004358">
    <property type="entry name" value="Sig_transdc_His_kin-like_C"/>
</dbReference>
<dbReference type="Gene3D" id="3.30.565.10">
    <property type="entry name" value="Histidine kinase-like ATPase, C-terminal domain"/>
    <property type="match status" value="1"/>
</dbReference>
<evidence type="ECO:0000256" key="4">
    <source>
        <dbReference type="ARBA" id="ARBA00022475"/>
    </source>
</evidence>
<organism evidence="16 17">
    <name type="scientific">Domibacillus aminovorans</name>
    <dbReference type="NCBI Taxonomy" id="29332"/>
    <lineage>
        <taxon>Bacteria</taxon>
        <taxon>Bacillati</taxon>
        <taxon>Bacillota</taxon>
        <taxon>Bacilli</taxon>
        <taxon>Bacillales</taxon>
        <taxon>Bacillaceae</taxon>
        <taxon>Domibacillus</taxon>
    </lineage>
</organism>
<dbReference type="GO" id="GO:0005524">
    <property type="term" value="F:ATP binding"/>
    <property type="evidence" value="ECO:0007669"/>
    <property type="project" value="UniProtKB-KW"/>
</dbReference>
<evidence type="ECO:0000256" key="13">
    <source>
        <dbReference type="ARBA" id="ARBA00023136"/>
    </source>
</evidence>
<dbReference type="EC" id="2.7.13.3" evidence="3"/>
<feature type="transmembrane region" description="Helical" evidence="14">
    <location>
        <begin position="34"/>
        <end position="54"/>
    </location>
</feature>
<evidence type="ECO:0000313" key="17">
    <source>
        <dbReference type="Proteomes" id="UP000077271"/>
    </source>
</evidence>
<evidence type="ECO:0000256" key="10">
    <source>
        <dbReference type="ARBA" id="ARBA00022840"/>
    </source>
</evidence>
<dbReference type="RefSeq" id="WP_063975689.1">
    <property type="nucleotide sequence ID" value="NZ_LQWZ01000038.1"/>
</dbReference>
<sequence>MKLFFREQLPLIFIYFFQLFVISFIYWLDGYRDVKMTLYASLLSSVLLIGYLAFRYMTNRSFYHRLEKPIISMEDFTNEAQQTPLADGLQQLLISQFRHYRTDIHNYKHKLNGHIQFINQWVHQMKTPLSVIHLMIQDEDEPRFIAIGDELDRLKKGLEMVLYTARLDTFEQDFYVETIHLETVIRSVTSNQKRLFIRKRVFPSIQIDGNLMITSDEKWLSFLLTQIITNAVRYTIEENRKIYFHSYKHGADTIVEIQDEGVGIPRSDLPRVFDPYFTGENGRNFQESTGMGLYLVKQICKKLGHRIEIESTVHQGTTVRIIF</sequence>
<comment type="caution">
    <text evidence="16">The sequence shown here is derived from an EMBL/GenBank/DDBJ whole genome shotgun (WGS) entry which is preliminary data.</text>
</comment>
<dbReference type="InterPro" id="IPR036890">
    <property type="entry name" value="HATPase_C_sf"/>
</dbReference>
<protein>
    <recommendedName>
        <fullName evidence="3">histidine kinase</fullName>
        <ecNumber evidence="3">2.7.13.3</ecNumber>
    </recommendedName>
</protein>
<dbReference type="AlphaFoldDB" id="A0A177KHJ1"/>
<keyword evidence="12" id="KW-0902">Two-component regulatory system</keyword>
<dbReference type="PANTHER" id="PTHR45453">
    <property type="entry name" value="PHOSPHATE REGULON SENSOR PROTEIN PHOR"/>
    <property type="match status" value="1"/>
</dbReference>
<keyword evidence="7 14" id="KW-0812">Transmembrane</keyword>
<evidence type="ECO:0000256" key="5">
    <source>
        <dbReference type="ARBA" id="ARBA00022553"/>
    </source>
</evidence>
<dbReference type="Pfam" id="PF02518">
    <property type="entry name" value="HATPase_c"/>
    <property type="match status" value="1"/>
</dbReference>
<evidence type="ECO:0000256" key="7">
    <source>
        <dbReference type="ARBA" id="ARBA00022692"/>
    </source>
</evidence>
<name>A0A177KHJ1_9BACI</name>
<proteinExistence type="predicted"/>
<dbReference type="GO" id="GO:0005886">
    <property type="term" value="C:plasma membrane"/>
    <property type="evidence" value="ECO:0007669"/>
    <property type="project" value="UniProtKB-SubCell"/>
</dbReference>
<dbReference type="PRINTS" id="PR00344">
    <property type="entry name" value="BCTRLSENSOR"/>
</dbReference>
<keyword evidence="13 14" id="KW-0472">Membrane</keyword>
<dbReference type="SMART" id="SM00387">
    <property type="entry name" value="HATPase_c"/>
    <property type="match status" value="1"/>
</dbReference>
<evidence type="ECO:0000256" key="2">
    <source>
        <dbReference type="ARBA" id="ARBA00004651"/>
    </source>
</evidence>
<feature type="domain" description="Histidine kinase" evidence="15">
    <location>
        <begin position="120"/>
        <end position="323"/>
    </location>
</feature>
<dbReference type="OrthoDB" id="9780487at2"/>
<evidence type="ECO:0000256" key="6">
    <source>
        <dbReference type="ARBA" id="ARBA00022679"/>
    </source>
</evidence>
<comment type="catalytic activity">
    <reaction evidence="1">
        <text>ATP + protein L-histidine = ADP + protein N-phospho-L-histidine.</text>
        <dbReference type="EC" id="2.7.13.3"/>
    </reaction>
</comment>
<comment type="subcellular location">
    <subcellularLocation>
        <location evidence="2">Cell membrane</location>
        <topology evidence="2">Multi-pass membrane protein</topology>
    </subcellularLocation>
</comment>
<dbReference type="PROSITE" id="PS50109">
    <property type="entry name" value="HIS_KIN"/>
    <property type="match status" value="1"/>
</dbReference>
<dbReference type="PANTHER" id="PTHR45453:SF2">
    <property type="entry name" value="HISTIDINE KINASE"/>
    <property type="match status" value="1"/>
</dbReference>
<keyword evidence="4" id="KW-1003">Cell membrane</keyword>
<dbReference type="InterPro" id="IPR005467">
    <property type="entry name" value="His_kinase_dom"/>
</dbReference>
<dbReference type="CDD" id="cd00082">
    <property type="entry name" value="HisKA"/>
    <property type="match status" value="1"/>
</dbReference>
<accession>A0A177KHJ1</accession>
<evidence type="ECO:0000256" key="1">
    <source>
        <dbReference type="ARBA" id="ARBA00000085"/>
    </source>
</evidence>
<evidence type="ECO:0000256" key="8">
    <source>
        <dbReference type="ARBA" id="ARBA00022741"/>
    </source>
</evidence>
<evidence type="ECO:0000256" key="9">
    <source>
        <dbReference type="ARBA" id="ARBA00022777"/>
    </source>
</evidence>
<dbReference type="InterPro" id="IPR003661">
    <property type="entry name" value="HisK_dim/P_dom"/>
</dbReference>
<dbReference type="InterPro" id="IPR050351">
    <property type="entry name" value="BphY/WalK/GraS-like"/>
</dbReference>
<dbReference type="Proteomes" id="UP000077271">
    <property type="component" value="Unassembled WGS sequence"/>
</dbReference>
<keyword evidence="5" id="KW-0597">Phosphoprotein</keyword>
<reference evidence="16 17" key="1">
    <citation type="submission" date="2016-01" db="EMBL/GenBank/DDBJ databases">
        <title>Investigation of taxonomic status of Bacillus aminovorans.</title>
        <authorList>
            <person name="Verma A."/>
            <person name="Pal Y."/>
            <person name="Krishnamurthi S."/>
        </authorList>
    </citation>
    <scope>NUCLEOTIDE SEQUENCE [LARGE SCALE GENOMIC DNA]</scope>
    <source>
        <strain evidence="16 17">DSM 4337</strain>
    </source>
</reference>
<evidence type="ECO:0000256" key="3">
    <source>
        <dbReference type="ARBA" id="ARBA00012438"/>
    </source>
</evidence>
<keyword evidence="6" id="KW-0808">Transferase</keyword>
<dbReference type="SUPFAM" id="SSF55874">
    <property type="entry name" value="ATPase domain of HSP90 chaperone/DNA topoisomerase II/histidine kinase"/>
    <property type="match status" value="1"/>
</dbReference>
<dbReference type="GO" id="GO:0004721">
    <property type="term" value="F:phosphoprotein phosphatase activity"/>
    <property type="evidence" value="ECO:0007669"/>
    <property type="project" value="TreeGrafter"/>
</dbReference>
<feature type="transmembrane region" description="Helical" evidence="14">
    <location>
        <begin position="12"/>
        <end position="28"/>
    </location>
</feature>
<keyword evidence="10" id="KW-0067">ATP-binding</keyword>
<dbReference type="InterPro" id="IPR003594">
    <property type="entry name" value="HATPase_dom"/>
</dbReference>
<keyword evidence="11 14" id="KW-1133">Transmembrane helix</keyword>
<evidence type="ECO:0000256" key="11">
    <source>
        <dbReference type="ARBA" id="ARBA00022989"/>
    </source>
</evidence>
<keyword evidence="9" id="KW-0418">Kinase</keyword>